<feature type="compositionally biased region" description="Low complexity" evidence="1">
    <location>
        <begin position="143"/>
        <end position="161"/>
    </location>
</feature>
<evidence type="ECO:0000313" key="4">
    <source>
        <dbReference type="EMBL" id="HIW00616.1"/>
    </source>
</evidence>
<feature type="region of interest" description="Disordered" evidence="1">
    <location>
        <begin position="134"/>
        <end position="210"/>
    </location>
</feature>
<reference evidence="4" key="1">
    <citation type="journal article" date="2021" name="PeerJ">
        <title>Extensive microbial diversity within the chicken gut microbiome revealed by metagenomics and culture.</title>
        <authorList>
            <person name="Gilroy R."/>
            <person name="Ravi A."/>
            <person name="Getino M."/>
            <person name="Pursley I."/>
            <person name="Horton D.L."/>
            <person name="Alikhan N.F."/>
            <person name="Baker D."/>
            <person name="Gharbi K."/>
            <person name="Hall N."/>
            <person name="Watson M."/>
            <person name="Adriaenssens E.M."/>
            <person name="Foster-Nyarko E."/>
            <person name="Jarju S."/>
            <person name="Secka A."/>
            <person name="Antonio M."/>
            <person name="Oren A."/>
            <person name="Chaudhuri R.R."/>
            <person name="La Ragione R."/>
            <person name="Hildebrand F."/>
            <person name="Pallen M.J."/>
        </authorList>
    </citation>
    <scope>NUCLEOTIDE SEQUENCE</scope>
    <source>
        <strain evidence="4">ChiHecec2B26-446</strain>
    </source>
</reference>
<dbReference type="InterPro" id="IPR018927">
    <property type="entry name" value="Pilus_synth_Q_C"/>
</dbReference>
<accession>A0A9D1PWP0</accession>
<evidence type="ECO:0000313" key="5">
    <source>
        <dbReference type="Proteomes" id="UP000886752"/>
    </source>
</evidence>
<sequence>MSGSLCALIVCSICAVPDQALASYEEHLLVPASTPAALGPMRVVTAPEAGLFQEGTGAAVPRVTSQGTKVPLAYALSLLTPRGWICHGAHQASRTPVSWNQDEDWLALLTRLGHETQSAFIVDWTQRTLTVRPAERPAAREPGQASAQKAAGATGTQAAATMSRPTGRDLSPAATQAEAPKAGSADPARTSARAEPPATTAPGPRIVSHDAGDGRVFLAYGMSVQEAARVLDTPLARLMRWNHLEKEAFLPRGTALWLKDPASVRTKAAASKATENRAAATAKTPGLTMARKTDQKTGQKPGLTISAAVPASVRTAPSAKTGSSVPIRQPGQAVPADPAGAGRQVWTIAPGLLKQQLEAWAAQAGYQVVWAPDTDMELEARASFTGPFPSAVRALFEGLYAQGSPFTARLYHGNRILKVEDR</sequence>
<proteinExistence type="predicted"/>
<evidence type="ECO:0000256" key="1">
    <source>
        <dbReference type="SAM" id="MobiDB-lite"/>
    </source>
</evidence>
<reference evidence="4" key="2">
    <citation type="submission" date="2021-04" db="EMBL/GenBank/DDBJ databases">
        <authorList>
            <person name="Gilroy R."/>
        </authorList>
    </citation>
    <scope>NUCLEOTIDE SEQUENCE</scope>
    <source>
        <strain evidence="4">ChiHecec2B26-446</strain>
    </source>
</reference>
<feature type="signal peptide" evidence="2">
    <location>
        <begin position="1"/>
        <end position="22"/>
    </location>
</feature>
<gene>
    <name evidence="4" type="ORF">H9894_05430</name>
</gene>
<feature type="chain" id="PRO_5038898917" evidence="2">
    <location>
        <begin position="23"/>
        <end position="422"/>
    </location>
</feature>
<keyword evidence="2" id="KW-0732">Signal</keyword>
<feature type="domain" description="Toxin co-regulated pilus biosynthesis protein Q C-terminal" evidence="3">
    <location>
        <begin position="344"/>
        <end position="421"/>
    </location>
</feature>
<dbReference type="Pfam" id="PF10671">
    <property type="entry name" value="TcpQ"/>
    <property type="match status" value="1"/>
</dbReference>
<feature type="region of interest" description="Disordered" evidence="1">
    <location>
        <begin position="269"/>
        <end position="339"/>
    </location>
</feature>
<dbReference type="Proteomes" id="UP000886752">
    <property type="component" value="Unassembled WGS sequence"/>
</dbReference>
<comment type="caution">
    <text evidence="4">The sequence shown here is derived from an EMBL/GenBank/DDBJ whole genome shotgun (WGS) entry which is preliminary data.</text>
</comment>
<name>A0A9D1PWP0_9BACT</name>
<evidence type="ECO:0000259" key="3">
    <source>
        <dbReference type="Pfam" id="PF10671"/>
    </source>
</evidence>
<evidence type="ECO:0000256" key="2">
    <source>
        <dbReference type="SAM" id="SignalP"/>
    </source>
</evidence>
<dbReference type="Gene3D" id="3.55.50.70">
    <property type="match status" value="1"/>
</dbReference>
<dbReference type="EMBL" id="DXHV01000055">
    <property type="protein sequence ID" value="HIW00616.1"/>
    <property type="molecule type" value="Genomic_DNA"/>
</dbReference>
<organism evidence="4 5">
    <name type="scientific">Candidatus Desulfovibrio intestinipullorum</name>
    <dbReference type="NCBI Taxonomy" id="2838536"/>
    <lineage>
        <taxon>Bacteria</taxon>
        <taxon>Pseudomonadati</taxon>
        <taxon>Thermodesulfobacteriota</taxon>
        <taxon>Desulfovibrionia</taxon>
        <taxon>Desulfovibrionales</taxon>
        <taxon>Desulfovibrionaceae</taxon>
        <taxon>Desulfovibrio</taxon>
    </lineage>
</organism>
<protein>
    <submittedName>
        <fullName evidence="4">TcpQ domain-containing protein</fullName>
    </submittedName>
</protein>
<dbReference type="AlphaFoldDB" id="A0A9D1PWP0"/>